<dbReference type="PANTHER" id="PTHR46796">
    <property type="entry name" value="HTH-TYPE TRANSCRIPTIONAL ACTIVATOR RHAS-RELATED"/>
    <property type="match status" value="1"/>
</dbReference>
<reference evidence="5 6" key="1">
    <citation type="submission" date="2023-07" db="EMBL/GenBank/DDBJ databases">
        <title>Genomic Encyclopedia of Type Strains, Phase IV (KMG-IV): sequencing the most valuable type-strain genomes for metagenomic binning, comparative biology and taxonomic classification.</title>
        <authorList>
            <person name="Goeker M."/>
        </authorList>
    </citation>
    <scope>NUCLEOTIDE SEQUENCE [LARGE SCALE GENOMIC DNA]</scope>
    <source>
        <strain evidence="5 6">DSM 18695</strain>
    </source>
</reference>
<keyword evidence="3" id="KW-0804">Transcription</keyword>
<dbReference type="InterPro" id="IPR050204">
    <property type="entry name" value="AraC_XylS_family_regulators"/>
</dbReference>
<sequence>MAQRYAEFVPRSDLAAHVHRLWLFEGSDSDEDQRIVPDGRPELIVHYGRPYLEAGSDGDFTRQAPVVFAGQLTRPLVLRSDGPAGVIGVRFRPAGALAYLGRPLSDFTDRRVPLDPDLAEGLAGLGEADRLTRIQDHVAARLAGPPDPDIEAIVEALADKRTPPASRDLQRRFARQVGVPPRKLAAILRFRRVFDALSEAASGTWTEAAHAVGYFDHPQLVRDFRRFLGCTPGQFLRQRAGLSASLAPTTSKAVVSIQASRAET</sequence>
<dbReference type="Pfam" id="PF20240">
    <property type="entry name" value="DUF6597"/>
    <property type="match status" value="1"/>
</dbReference>
<protein>
    <submittedName>
        <fullName evidence="5">AraC-like DNA-binding protein</fullName>
    </submittedName>
</protein>
<dbReference type="InterPro" id="IPR009057">
    <property type="entry name" value="Homeodomain-like_sf"/>
</dbReference>
<accession>A0ABU0IS08</accession>
<dbReference type="EMBL" id="JAUSVS010000004">
    <property type="protein sequence ID" value="MDQ0464795.1"/>
    <property type="molecule type" value="Genomic_DNA"/>
</dbReference>
<dbReference type="SMART" id="SM00342">
    <property type="entry name" value="HTH_ARAC"/>
    <property type="match status" value="1"/>
</dbReference>
<evidence type="ECO:0000256" key="3">
    <source>
        <dbReference type="ARBA" id="ARBA00023163"/>
    </source>
</evidence>
<evidence type="ECO:0000259" key="4">
    <source>
        <dbReference type="PROSITE" id="PS01124"/>
    </source>
</evidence>
<gene>
    <name evidence="5" type="ORF">QO010_002579</name>
</gene>
<organism evidence="5 6">
    <name type="scientific">Caulobacter ginsengisoli</name>
    <dbReference type="NCBI Taxonomy" id="400775"/>
    <lineage>
        <taxon>Bacteria</taxon>
        <taxon>Pseudomonadati</taxon>
        <taxon>Pseudomonadota</taxon>
        <taxon>Alphaproteobacteria</taxon>
        <taxon>Caulobacterales</taxon>
        <taxon>Caulobacteraceae</taxon>
        <taxon>Caulobacter</taxon>
    </lineage>
</organism>
<dbReference type="InterPro" id="IPR018060">
    <property type="entry name" value="HTH_AraC"/>
</dbReference>
<comment type="caution">
    <text evidence="5">The sequence shown here is derived from an EMBL/GenBank/DDBJ whole genome shotgun (WGS) entry which is preliminary data.</text>
</comment>
<keyword evidence="1" id="KW-0805">Transcription regulation</keyword>
<dbReference type="InterPro" id="IPR046532">
    <property type="entry name" value="DUF6597"/>
</dbReference>
<name>A0ABU0IS08_9CAUL</name>
<feature type="domain" description="HTH araC/xylS-type" evidence="4">
    <location>
        <begin position="167"/>
        <end position="238"/>
    </location>
</feature>
<dbReference type="Pfam" id="PF12833">
    <property type="entry name" value="HTH_18"/>
    <property type="match status" value="1"/>
</dbReference>
<evidence type="ECO:0000313" key="6">
    <source>
        <dbReference type="Proteomes" id="UP001228905"/>
    </source>
</evidence>
<dbReference type="Gene3D" id="1.10.10.60">
    <property type="entry name" value="Homeodomain-like"/>
    <property type="match status" value="1"/>
</dbReference>
<evidence type="ECO:0000256" key="2">
    <source>
        <dbReference type="ARBA" id="ARBA00023125"/>
    </source>
</evidence>
<evidence type="ECO:0000313" key="5">
    <source>
        <dbReference type="EMBL" id="MDQ0464795.1"/>
    </source>
</evidence>
<evidence type="ECO:0000256" key="1">
    <source>
        <dbReference type="ARBA" id="ARBA00023015"/>
    </source>
</evidence>
<dbReference type="RefSeq" id="WP_307349708.1">
    <property type="nucleotide sequence ID" value="NZ_JAUSVS010000004.1"/>
</dbReference>
<keyword evidence="6" id="KW-1185">Reference proteome</keyword>
<keyword evidence="2" id="KW-0238">DNA-binding</keyword>
<dbReference type="PROSITE" id="PS01124">
    <property type="entry name" value="HTH_ARAC_FAMILY_2"/>
    <property type="match status" value="1"/>
</dbReference>
<proteinExistence type="predicted"/>
<dbReference type="Proteomes" id="UP001228905">
    <property type="component" value="Unassembled WGS sequence"/>
</dbReference>
<dbReference type="SUPFAM" id="SSF46689">
    <property type="entry name" value="Homeodomain-like"/>
    <property type="match status" value="1"/>
</dbReference>